<dbReference type="HOGENOM" id="CLU_1046574_0_0_1"/>
<feature type="compositionally biased region" description="Low complexity" evidence="1">
    <location>
        <begin position="39"/>
        <end position="67"/>
    </location>
</feature>
<dbReference type="Proteomes" id="UP000002748">
    <property type="component" value="Unassembled WGS sequence"/>
</dbReference>
<dbReference type="KEGG" id="tasa:A1Q1_05896"/>
<proteinExistence type="predicted"/>
<evidence type="ECO:0000313" key="2">
    <source>
        <dbReference type="EMBL" id="EJT45747.1"/>
    </source>
</evidence>
<sequence length="266" mass="28061">MPTADKAAQAGPGQIFKWDKPSALVRAAQRRANNIPLITPRTGPSTPTTPGTPATPTTPSTPSTPTGAKKDRRRCAAYPRLSSAMDDEVGLQVLRSARVAVMTRERVACQSLARSHEPIYPRPCSSVLISSTLVHQQHLSTSALPSMMSGRQRRLYSTSSTYSYASSTFSFSSFDSMSSTGGSSGSSGSNGASGSRPVKEGGVRSVRSMKTRSPAKPATRLPPRRAFSVTTADDSDAPLSPRGLRSGAGAELPRCSAYPDKNALSE</sequence>
<dbReference type="GeneID" id="25989408"/>
<dbReference type="VEuPathDB" id="FungiDB:A1Q1_05896"/>
<comment type="caution">
    <text evidence="2">The sequence shown here is derived from an EMBL/GenBank/DDBJ whole genome shotgun (WGS) entry which is preliminary data.</text>
</comment>
<gene>
    <name evidence="2" type="ORF">A1Q1_05896</name>
</gene>
<feature type="region of interest" description="Disordered" evidence="1">
    <location>
        <begin position="176"/>
        <end position="266"/>
    </location>
</feature>
<feature type="region of interest" description="Disordered" evidence="1">
    <location>
        <begin position="28"/>
        <end position="72"/>
    </location>
</feature>
<accession>J6ESM3</accession>
<feature type="compositionally biased region" description="Low complexity" evidence="1">
    <location>
        <begin position="176"/>
        <end position="195"/>
    </location>
</feature>
<name>J6ESM3_TRIAS</name>
<dbReference type="RefSeq" id="XP_014176580.1">
    <property type="nucleotide sequence ID" value="XM_014321105.1"/>
</dbReference>
<reference evidence="2 3" key="1">
    <citation type="journal article" date="2012" name="Eukaryot. Cell">
        <title>Draft genome sequence of CBS 2479, the standard type strain of Trichosporon asahii.</title>
        <authorList>
            <person name="Yang R.Y."/>
            <person name="Li H.T."/>
            <person name="Zhu H."/>
            <person name="Zhou G.P."/>
            <person name="Wang M."/>
            <person name="Wang L."/>
        </authorList>
    </citation>
    <scope>NUCLEOTIDE SEQUENCE [LARGE SCALE GENOMIC DNA]</scope>
    <source>
        <strain evidence="3">ATCC 90039 / CBS 2479 / JCM 2466 / KCTC 7840 / NCYC 2677 / UAMH 7654</strain>
    </source>
</reference>
<protein>
    <submittedName>
        <fullName evidence="2">Uncharacterized protein</fullName>
    </submittedName>
</protein>
<evidence type="ECO:0000313" key="3">
    <source>
        <dbReference type="Proteomes" id="UP000002748"/>
    </source>
</evidence>
<dbReference type="EMBL" id="ALBS01000322">
    <property type="protein sequence ID" value="EJT45747.1"/>
    <property type="molecule type" value="Genomic_DNA"/>
</dbReference>
<evidence type="ECO:0000256" key="1">
    <source>
        <dbReference type="SAM" id="MobiDB-lite"/>
    </source>
</evidence>
<organism evidence="2 3">
    <name type="scientific">Trichosporon asahii var. asahii (strain ATCC 90039 / CBS 2479 / JCM 2466 / KCTC 7840 / NBRC 103889/ NCYC 2677 / UAMH 7654)</name>
    <name type="common">Yeast</name>
    <dbReference type="NCBI Taxonomy" id="1186058"/>
    <lineage>
        <taxon>Eukaryota</taxon>
        <taxon>Fungi</taxon>
        <taxon>Dikarya</taxon>
        <taxon>Basidiomycota</taxon>
        <taxon>Agaricomycotina</taxon>
        <taxon>Tremellomycetes</taxon>
        <taxon>Trichosporonales</taxon>
        <taxon>Trichosporonaceae</taxon>
        <taxon>Trichosporon</taxon>
    </lineage>
</organism>
<dbReference type="AlphaFoldDB" id="J6ESM3"/>